<organism evidence="3 4">
    <name type="scientific">Raoultella planticola</name>
    <name type="common">Klebsiella planticola</name>
    <dbReference type="NCBI Taxonomy" id="575"/>
    <lineage>
        <taxon>Bacteria</taxon>
        <taxon>Pseudomonadati</taxon>
        <taxon>Pseudomonadota</taxon>
        <taxon>Gammaproteobacteria</taxon>
        <taxon>Enterobacterales</taxon>
        <taxon>Enterobacteriaceae</taxon>
        <taxon>Klebsiella/Raoultella group</taxon>
        <taxon>Raoultella</taxon>
    </lineage>
</organism>
<dbReference type="SUPFAM" id="SSF47413">
    <property type="entry name" value="lambda repressor-like DNA-binding domains"/>
    <property type="match status" value="1"/>
</dbReference>
<dbReference type="CDD" id="cd00093">
    <property type="entry name" value="HTH_XRE"/>
    <property type="match status" value="1"/>
</dbReference>
<evidence type="ECO:0000256" key="1">
    <source>
        <dbReference type="ARBA" id="ARBA00007227"/>
    </source>
</evidence>
<dbReference type="Gene3D" id="1.10.10.2910">
    <property type="match status" value="1"/>
</dbReference>
<dbReference type="PANTHER" id="PTHR43236">
    <property type="entry name" value="ANTITOXIN HIGA1"/>
    <property type="match status" value="1"/>
</dbReference>
<dbReference type="Gene3D" id="1.10.260.40">
    <property type="entry name" value="lambda repressor-like DNA-binding domains"/>
    <property type="match status" value="1"/>
</dbReference>
<dbReference type="InterPro" id="IPR001387">
    <property type="entry name" value="Cro/C1-type_HTH"/>
</dbReference>
<reference evidence="3 4" key="1">
    <citation type="submission" date="2023-12" db="EMBL/GenBank/DDBJ databases">
        <title>N/s.</title>
        <authorList>
            <person name="Dale J."/>
        </authorList>
    </citation>
    <scope>NUCLEOTIDE SEQUENCE [LARGE SCALE GENOMIC DNA]</scope>
    <source>
        <strain evidence="3 4">2023EL-01226</strain>
    </source>
</reference>
<feature type="domain" description="HTH cro/C1-type" evidence="2">
    <location>
        <begin position="14"/>
        <end position="65"/>
    </location>
</feature>
<comment type="similarity">
    <text evidence="1">Belongs to the short-chain fatty acyl-CoA assimilation regulator (ScfR) family.</text>
</comment>
<comment type="caution">
    <text evidence="3">The sequence shown here is derived from an EMBL/GenBank/DDBJ whole genome shotgun (WGS) entry which is preliminary data.</text>
</comment>
<dbReference type="InterPro" id="IPR010359">
    <property type="entry name" value="IrrE_HExxH"/>
</dbReference>
<dbReference type="InterPro" id="IPR052345">
    <property type="entry name" value="Rad_response_metalloprotease"/>
</dbReference>
<sequence length="381" mass="43372">MATANINTAMLTWARERSGYSVSEFAHKLTIDEDRLLKWESGEQTLTFNQAMQFADKAHIPFGYLFLLKPPVETLPIPDLRTLEGKPVSQPSTELLDLVKLMLQRQEWYREYLKQQLAEPNPFVGRFSARNQVNTLVEDIRNALQIGPYPERGNSDDYYRDLVNRIESLGILVMRQANLGHFTRPLQVEEFRGFAITDEYAPVIFVNHADAPGARLFTLIHELCHIWIGQSGISDGDARTSRKEEILCNAVAAELLVPAEEFTHLWRRDVEFWQENLSPLELHFRVSGWVLARRALTLGLIQYHDYTGYVAELKAAWMEREKSGKGGPTYYKTKKAQISQPFSRAVVGQALSGQLLLRDASILLDGIKPAKIPDFAKELGL</sequence>
<evidence type="ECO:0000313" key="3">
    <source>
        <dbReference type="EMBL" id="MDZ7469309.1"/>
    </source>
</evidence>
<dbReference type="Proteomes" id="UP001293169">
    <property type="component" value="Unassembled WGS sequence"/>
</dbReference>
<dbReference type="SMART" id="SM00530">
    <property type="entry name" value="HTH_XRE"/>
    <property type="match status" value="1"/>
</dbReference>
<dbReference type="EMBL" id="JAXUDK010000030">
    <property type="protein sequence ID" value="MDZ7469309.1"/>
    <property type="molecule type" value="Genomic_DNA"/>
</dbReference>
<dbReference type="RefSeq" id="WP_133960013.1">
    <property type="nucleotide sequence ID" value="NZ_JAUBKU010000082.1"/>
</dbReference>
<dbReference type="Pfam" id="PF06114">
    <property type="entry name" value="Peptidase_M78"/>
    <property type="match status" value="1"/>
</dbReference>
<dbReference type="PANTHER" id="PTHR43236:SF2">
    <property type="entry name" value="BLL0069 PROTEIN"/>
    <property type="match status" value="1"/>
</dbReference>
<dbReference type="InterPro" id="IPR010982">
    <property type="entry name" value="Lambda_DNA-bd_dom_sf"/>
</dbReference>
<evidence type="ECO:0000259" key="2">
    <source>
        <dbReference type="PROSITE" id="PS50943"/>
    </source>
</evidence>
<accession>A0ABU5MAR4</accession>
<proteinExistence type="inferred from homology"/>
<name>A0ABU5MAR4_RAOPL</name>
<gene>
    <name evidence="3" type="ORF">U5E74_27310</name>
</gene>
<protein>
    <submittedName>
        <fullName evidence="3">ImmA/IrrE family metallo-endopeptidase</fullName>
    </submittedName>
</protein>
<evidence type="ECO:0000313" key="4">
    <source>
        <dbReference type="Proteomes" id="UP001293169"/>
    </source>
</evidence>
<keyword evidence="4" id="KW-1185">Reference proteome</keyword>
<dbReference type="PROSITE" id="PS50943">
    <property type="entry name" value="HTH_CROC1"/>
    <property type="match status" value="1"/>
</dbReference>